<feature type="region of interest" description="Disordered" evidence="1">
    <location>
        <begin position="1"/>
        <end position="38"/>
    </location>
</feature>
<feature type="compositionally biased region" description="Polar residues" evidence="1">
    <location>
        <begin position="1"/>
        <end position="13"/>
    </location>
</feature>
<proteinExistence type="predicted"/>
<dbReference type="PANTHER" id="PTHR43725">
    <property type="entry name" value="UDP-GLUCOSE 4-EPIMERASE"/>
    <property type="match status" value="1"/>
</dbReference>
<dbReference type="GO" id="GO:0003978">
    <property type="term" value="F:UDP-glucose 4-epimerase activity"/>
    <property type="evidence" value="ECO:0007669"/>
    <property type="project" value="TreeGrafter"/>
</dbReference>
<accession>A0A8S1JGJ6</accession>
<evidence type="ECO:0000313" key="3">
    <source>
        <dbReference type="EMBL" id="CAD7703195.1"/>
    </source>
</evidence>
<dbReference type="InterPro" id="IPR036291">
    <property type="entry name" value="NAD(P)-bd_dom_sf"/>
</dbReference>
<dbReference type="GO" id="GO:0005829">
    <property type="term" value="C:cytosol"/>
    <property type="evidence" value="ECO:0007669"/>
    <property type="project" value="TreeGrafter"/>
</dbReference>
<dbReference type="GO" id="GO:0005996">
    <property type="term" value="P:monosaccharide metabolic process"/>
    <property type="evidence" value="ECO:0007669"/>
    <property type="project" value="TreeGrafter"/>
</dbReference>
<dbReference type="Pfam" id="PF01370">
    <property type="entry name" value="Epimerase"/>
    <property type="match status" value="1"/>
</dbReference>
<dbReference type="OrthoDB" id="419598at2759"/>
<organism evidence="3 4">
    <name type="scientific">Ostreobium quekettii</name>
    <dbReference type="NCBI Taxonomy" id="121088"/>
    <lineage>
        <taxon>Eukaryota</taxon>
        <taxon>Viridiplantae</taxon>
        <taxon>Chlorophyta</taxon>
        <taxon>core chlorophytes</taxon>
        <taxon>Ulvophyceae</taxon>
        <taxon>TCBD clade</taxon>
        <taxon>Bryopsidales</taxon>
        <taxon>Ostreobineae</taxon>
        <taxon>Ostreobiaceae</taxon>
        <taxon>Ostreobium</taxon>
    </lineage>
</organism>
<dbReference type="SUPFAM" id="SSF51735">
    <property type="entry name" value="NAD(P)-binding Rossmann-fold domains"/>
    <property type="match status" value="1"/>
</dbReference>
<dbReference type="EMBL" id="CAJHUC010002105">
    <property type="protein sequence ID" value="CAD7703195.1"/>
    <property type="molecule type" value="Genomic_DNA"/>
</dbReference>
<dbReference type="PANTHER" id="PTHR43725:SF6">
    <property type="entry name" value="CHLOROPLAST STEM-LOOP BINDING PROTEIN OF 41 KDA A, CHLOROPLASTIC"/>
    <property type="match status" value="1"/>
</dbReference>
<dbReference type="Gene3D" id="3.40.50.720">
    <property type="entry name" value="NAD(P)-binding Rossmann-like Domain"/>
    <property type="match status" value="1"/>
</dbReference>
<evidence type="ECO:0000259" key="2">
    <source>
        <dbReference type="Pfam" id="PF01370"/>
    </source>
</evidence>
<comment type="caution">
    <text evidence="3">The sequence shown here is derived from an EMBL/GenBank/DDBJ whole genome shotgun (WGS) entry which is preliminary data.</text>
</comment>
<gene>
    <name evidence="3" type="ORF">OSTQU699_LOCUS8552</name>
</gene>
<evidence type="ECO:0000256" key="1">
    <source>
        <dbReference type="SAM" id="MobiDB-lite"/>
    </source>
</evidence>
<protein>
    <recommendedName>
        <fullName evidence="2">NAD-dependent epimerase/dehydratase domain-containing protein</fullName>
    </recommendedName>
</protein>
<dbReference type="Proteomes" id="UP000708148">
    <property type="component" value="Unassembled WGS sequence"/>
</dbReference>
<reference evidence="3" key="1">
    <citation type="submission" date="2020-12" db="EMBL/GenBank/DDBJ databases">
        <authorList>
            <person name="Iha C."/>
        </authorList>
    </citation>
    <scope>NUCLEOTIDE SEQUENCE</scope>
</reference>
<dbReference type="InterPro" id="IPR001509">
    <property type="entry name" value="Epimerase_deHydtase"/>
</dbReference>
<dbReference type="FunFam" id="3.40.50.720:FF:000321">
    <property type="entry name" value="Chloroplast stem-loop binding protein of 41 kDa a, chloroplastic"/>
    <property type="match status" value="1"/>
</dbReference>
<evidence type="ECO:0000313" key="4">
    <source>
        <dbReference type="Proteomes" id="UP000708148"/>
    </source>
</evidence>
<dbReference type="AlphaFoldDB" id="A0A8S1JGJ6"/>
<sequence length="362" mass="38905">MAPTHLSTATSTFAGRPAALSPRQPRSWAPGSRAGSRGGCVRCERCLIANTKGGGHAFIGLHLAKRLLADGHQVTIMNDGDEGKLTGKAPFSEYAALKQAGAEIAWSDPTDPSTYPSGDFDVVYDNNGKTLDACKPLIDTFKGRCSHHVFVSSVGAYEANSVEPMHVEGDARKASAGHVEVEGYLKSQGVPYTIFHPLYIYGPYTAKDCEQWFIDRVVRDRTVPLPAPGIQLTSLTHVEDVASMLATVPGNANAVGQEYNVCSDRCITFEGIVGAVAEALGKEAKVVTYDPKALGLKKGEGFPFRTVHFFASSDKAKRELGWAPSHDFMKDVKDLCDAYVSSGRQSQDVDFSLDDKILTASA</sequence>
<keyword evidence="4" id="KW-1185">Reference proteome</keyword>
<name>A0A8S1JGJ6_9CHLO</name>
<feature type="domain" description="NAD-dependent epimerase/dehydratase" evidence="2">
    <location>
        <begin position="54"/>
        <end position="262"/>
    </location>
</feature>